<feature type="transmembrane region" description="Helical" evidence="2">
    <location>
        <begin position="446"/>
        <end position="470"/>
    </location>
</feature>
<dbReference type="RefSeq" id="XP_062879434.1">
    <property type="nucleotide sequence ID" value="XM_063023364.1"/>
</dbReference>
<dbReference type="Pfam" id="PF23317">
    <property type="entry name" value="YVC1_C"/>
    <property type="match status" value="1"/>
</dbReference>
<evidence type="ECO:0000256" key="2">
    <source>
        <dbReference type="SAM" id="Phobius"/>
    </source>
</evidence>
<name>A0AAX4HEV4_9ASCO</name>
<feature type="region of interest" description="Disordered" evidence="1">
    <location>
        <begin position="785"/>
        <end position="805"/>
    </location>
</feature>
<feature type="domain" description="YVC1 N-terminal linker helical" evidence="3">
    <location>
        <begin position="114"/>
        <end position="230"/>
    </location>
</feature>
<dbReference type="PANTHER" id="PTHR35859:SF4">
    <property type="entry name" value="MEMBRANE CHANNEL PROTEIN, PUTATIVE (AFU_ORTHOLOGUE AFUA_6G11300)-RELATED"/>
    <property type="match status" value="1"/>
</dbReference>
<feature type="transmembrane region" description="Helical" evidence="2">
    <location>
        <begin position="507"/>
        <end position="533"/>
    </location>
</feature>
<feature type="transmembrane region" description="Helical" evidence="2">
    <location>
        <begin position="349"/>
        <end position="367"/>
    </location>
</feature>
<dbReference type="KEGG" id="asau:88175487"/>
<feature type="transmembrane region" description="Helical" evidence="2">
    <location>
        <begin position="311"/>
        <end position="329"/>
    </location>
</feature>
<evidence type="ECO:0008006" key="7">
    <source>
        <dbReference type="Google" id="ProtNLM"/>
    </source>
</evidence>
<accession>A0AAX4HEV4</accession>
<gene>
    <name evidence="5" type="ORF">PUMCH_004427</name>
</gene>
<evidence type="ECO:0000313" key="5">
    <source>
        <dbReference type="EMBL" id="WPK27056.1"/>
    </source>
</evidence>
<feature type="transmembrane region" description="Helical" evidence="2">
    <location>
        <begin position="476"/>
        <end position="495"/>
    </location>
</feature>
<dbReference type="PANTHER" id="PTHR35859">
    <property type="entry name" value="NONSELECTIVE CATION CHANNEL PROTEIN"/>
    <property type="match status" value="1"/>
</dbReference>
<dbReference type="EMBL" id="CP138898">
    <property type="protein sequence ID" value="WPK27056.1"/>
    <property type="molecule type" value="Genomic_DNA"/>
</dbReference>
<evidence type="ECO:0000256" key="1">
    <source>
        <dbReference type="SAM" id="MobiDB-lite"/>
    </source>
</evidence>
<feature type="transmembrane region" description="Helical" evidence="2">
    <location>
        <begin position="572"/>
        <end position="595"/>
    </location>
</feature>
<dbReference type="InterPro" id="IPR056336">
    <property type="entry name" value="YVC1_C"/>
</dbReference>
<proteinExistence type="predicted"/>
<evidence type="ECO:0000259" key="3">
    <source>
        <dbReference type="Pfam" id="PF23190"/>
    </source>
</evidence>
<dbReference type="InterPro" id="IPR056337">
    <property type="entry name" value="LHD_YVC1"/>
</dbReference>
<organism evidence="5 6">
    <name type="scientific">Australozyma saopauloensis</name>
    <dbReference type="NCBI Taxonomy" id="291208"/>
    <lineage>
        <taxon>Eukaryota</taxon>
        <taxon>Fungi</taxon>
        <taxon>Dikarya</taxon>
        <taxon>Ascomycota</taxon>
        <taxon>Saccharomycotina</taxon>
        <taxon>Pichiomycetes</taxon>
        <taxon>Metschnikowiaceae</taxon>
        <taxon>Australozyma</taxon>
    </lineage>
</organism>
<feature type="transmembrane region" description="Helical" evidence="2">
    <location>
        <begin position="379"/>
        <end position="402"/>
    </location>
</feature>
<keyword evidence="2" id="KW-0472">Membrane</keyword>
<dbReference type="GeneID" id="88175487"/>
<dbReference type="InterPro" id="IPR052971">
    <property type="entry name" value="TRP_calcium_channel"/>
</dbReference>
<keyword evidence="2" id="KW-1133">Transmembrane helix</keyword>
<keyword evidence="6" id="KW-1185">Reference proteome</keyword>
<feature type="transmembrane region" description="Helical" evidence="2">
    <location>
        <begin position="408"/>
        <end position="426"/>
    </location>
</feature>
<feature type="compositionally biased region" description="Polar residues" evidence="1">
    <location>
        <begin position="793"/>
        <end position="805"/>
    </location>
</feature>
<dbReference type="Proteomes" id="UP001338582">
    <property type="component" value="Chromosome 5"/>
</dbReference>
<protein>
    <recommendedName>
        <fullName evidence="7">Ion transport domain-containing protein</fullName>
    </recommendedName>
</protein>
<reference evidence="5 6" key="1">
    <citation type="submission" date="2023-10" db="EMBL/GenBank/DDBJ databases">
        <title>Draft Genome Sequence of Candida saopaulonensis from a very Premature Infant with Sepsis.</title>
        <authorList>
            <person name="Ning Y."/>
            <person name="Dai R."/>
            <person name="Xiao M."/>
            <person name="Xu Y."/>
            <person name="Yan Q."/>
            <person name="Zhang L."/>
        </authorList>
    </citation>
    <scope>NUCLEOTIDE SEQUENCE [LARGE SCALE GENOMIC DNA]</scope>
    <source>
        <strain evidence="5 6">19XY460</strain>
    </source>
</reference>
<sequence>MASKYKGIGSDRGPTDLVGIRSNGVSKSKYKYLEFKYLYFQIQKLINKDVTLSFRPEQLRTPETRISLIKPLVQSILSISSKRFLESTLRHVHQGQESQFTSFGTFGSPQELLMSTSVIYVLLLLRYEYIIQSENNLIMYDLLVTKANICEVLAIRLLREYRSNDRINLLFINPMRLHEEHEQLKNTKHLQCFNTLELSILSKSKKFLSQPAVVQILDRIYSGELMLNEHWEAMSGSIHDYLPALRTTTSRNVLSLLNLDKGSATDSYSFLRSSEEQEQEQVTNIVNYRFTRISLEKVLMRSNIVPKYQSLVINLKYAVMTVLFLGLVLKHRGNMLDNTHSNLNSVLSLLFWMVSLSFNLDIFVKLFHIEFMFLKKIIWTYVDILIVLLIDISFLMRCLYGLGHVNSMTYYNCFSLISILLIPRMLSVFNNYRFFNMIFVSLRKMLWNTAAMFCLFISLTFGFFLCFISLTNNLTTYDVAFGMLKIFFGFTPAVWDNWNNYNHLGRSVLLMYLFFIQFVVTTILAIVLSNVFVKVSETNNEEFEYLKTTNLIIYLKWSSSQRSSGRKLRLGYAFELFVTMFRMPIITVIYIYEILIKDNKILLQKQQRDLKKFTFLSREEDLYGDNDMMLLGQAEDEDGLMRVVSKSGSNFAAFRRASCEAGFSRMPDGRIIDVKKQQNSLKLAPQRSHTTLPGFRSGLMDSAFIDGFLEKKYGLSSYESTNTEPYSRRVQSLENGRTNEPTNLLILNKLLEMEALLAQVVQTGDNDVTALQYLSFLGGYGSDAEVSDDNTEEQQSLSLDASNLV</sequence>
<evidence type="ECO:0000259" key="4">
    <source>
        <dbReference type="Pfam" id="PF23317"/>
    </source>
</evidence>
<evidence type="ECO:0000313" key="6">
    <source>
        <dbReference type="Proteomes" id="UP001338582"/>
    </source>
</evidence>
<dbReference type="Pfam" id="PF23190">
    <property type="entry name" value="LHD_TRPY1"/>
    <property type="match status" value="1"/>
</dbReference>
<keyword evidence="2" id="KW-0812">Transmembrane</keyword>
<dbReference type="AlphaFoldDB" id="A0AAX4HEV4"/>
<feature type="domain" description="Calcium channel YVC1-like C-terminal transmembrane" evidence="4">
    <location>
        <begin position="345"/>
        <end position="556"/>
    </location>
</feature>